<sequence length="466" mass="55329">MTRKNIKLEISADLSDYMRQNIEKYWETEEKTTRYKNAIQWIVKRARFSDIDAFEKYIARHSFVIITDERMRCLNCDQQVTARTRKELDDAIAKGFNSELYCRDCTSILGFSSKLNCKKDTTSLIKKTAKPSSSKEKYIKDGNIPVNELAKSVINSIENIIQSKYFFLFINGELNLTYLEKIYLYLIALKCQVNEFGKLNKEIWQDMFITERADKNFLIKSLYRKKVIFNTKKCEDVIEILNKNNVLFVKKPHLIDLELKNKFQKYRYLFLEENTFLNFDLNYDSFNEMLEDLRNQFDSYELDYLDVKEIREFILEQKIIDAYQLISNIQKFRPIPIEKSIELDCVLVELVEKYNLLVVNSLLNFQADKVASSLYSLEHREHKDRDHYFVNKMFIARITSYLEYCKLNNKIPSHIRGIGPNWSYTSLEYFVSKSIINEGLSWTTFSGDELIHKWLNSEKVTIKPDL</sequence>
<comment type="caution">
    <text evidence="2">The sequence shown here is derived from an EMBL/GenBank/DDBJ whole genome shotgun (WGS) entry which is preliminary data.</text>
</comment>
<dbReference type="RefSeq" id="WP_004863509.1">
    <property type="nucleotide sequence ID" value="NZ_ASYY01000103.1"/>
</dbReference>
<dbReference type="GeneID" id="84209627"/>
<organism evidence="2 3">
    <name type="scientific">Acinetobacter gerneri DSM 14967 = CIP 107464 = MTCC 9824</name>
    <dbReference type="NCBI Taxonomy" id="1120926"/>
    <lineage>
        <taxon>Bacteria</taxon>
        <taxon>Pseudomonadati</taxon>
        <taxon>Pseudomonadota</taxon>
        <taxon>Gammaproteobacteria</taxon>
        <taxon>Moraxellales</taxon>
        <taxon>Moraxellaceae</taxon>
        <taxon>Acinetobacter</taxon>
    </lineage>
</organism>
<evidence type="ECO:0000313" key="2">
    <source>
        <dbReference type="EMBL" id="ENV33579.1"/>
    </source>
</evidence>
<feature type="coiled-coil region" evidence="1">
    <location>
        <begin position="283"/>
        <end position="310"/>
    </location>
</feature>
<dbReference type="Proteomes" id="UP000013117">
    <property type="component" value="Unassembled WGS sequence"/>
</dbReference>
<gene>
    <name evidence="2" type="ORF">F960_02291</name>
</gene>
<evidence type="ECO:0000313" key="3">
    <source>
        <dbReference type="Proteomes" id="UP000013117"/>
    </source>
</evidence>
<dbReference type="AlphaFoldDB" id="N8ZIL9"/>
<proteinExistence type="predicted"/>
<dbReference type="EMBL" id="APPN01000068">
    <property type="protein sequence ID" value="ENV33579.1"/>
    <property type="molecule type" value="Genomic_DNA"/>
</dbReference>
<keyword evidence="3" id="KW-1185">Reference proteome</keyword>
<protein>
    <submittedName>
        <fullName evidence="2">Uncharacterized protein</fullName>
    </submittedName>
</protein>
<accession>N8ZIL9</accession>
<reference evidence="2 3" key="1">
    <citation type="submission" date="2013-02" db="EMBL/GenBank/DDBJ databases">
        <title>The Genome Sequence of Acinetobacter gerneri CIP 107464.</title>
        <authorList>
            <consortium name="The Broad Institute Genome Sequencing Platform"/>
            <consortium name="The Broad Institute Genome Sequencing Center for Infectious Disease"/>
            <person name="Cerqueira G."/>
            <person name="Feldgarden M."/>
            <person name="Courvalin P."/>
            <person name="Perichon B."/>
            <person name="Grillot-Courvalin C."/>
            <person name="Clermont D."/>
            <person name="Rocha E."/>
            <person name="Yoon E.-J."/>
            <person name="Nemec A."/>
            <person name="Walker B."/>
            <person name="Young S.K."/>
            <person name="Zeng Q."/>
            <person name="Gargeya S."/>
            <person name="Fitzgerald M."/>
            <person name="Haas B."/>
            <person name="Abouelleil A."/>
            <person name="Alvarado L."/>
            <person name="Arachchi H.M."/>
            <person name="Berlin A.M."/>
            <person name="Chapman S.B."/>
            <person name="Dewar J."/>
            <person name="Goldberg J."/>
            <person name="Griggs A."/>
            <person name="Gujja S."/>
            <person name="Hansen M."/>
            <person name="Howarth C."/>
            <person name="Imamovic A."/>
            <person name="Larimer J."/>
            <person name="McCowan C."/>
            <person name="Murphy C."/>
            <person name="Neiman D."/>
            <person name="Pearson M."/>
            <person name="Priest M."/>
            <person name="Roberts A."/>
            <person name="Saif S."/>
            <person name="Shea T."/>
            <person name="Sisk P."/>
            <person name="Sykes S."/>
            <person name="Wortman J."/>
            <person name="Nusbaum C."/>
            <person name="Birren B."/>
        </authorList>
    </citation>
    <scope>NUCLEOTIDE SEQUENCE [LARGE SCALE GENOMIC DNA]</scope>
    <source>
        <strain evidence="2 3">CIP 107464</strain>
    </source>
</reference>
<dbReference type="PATRIC" id="fig|1120926.3.peg.2211"/>
<dbReference type="HOGENOM" id="CLU_046811_0_0_6"/>
<evidence type="ECO:0000256" key="1">
    <source>
        <dbReference type="SAM" id="Coils"/>
    </source>
</evidence>
<name>N8ZIL9_9GAMM</name>
<dbReference type="eggNOG" id="ENOG5032NHX">
    <property type="taxonomic scope" value="Bacteria"/>
</dbReference>
<keyword evidence="1" id="KW-0175">Coiled coil</keyword>